<dbReference type="Proteomes" id="UP000251993">
    <property type="component" value="Chromosome"/>
</dbReference>
<dbReference type="InterPro" id="IPR004391">
    <property type="entry name" value="Glu_race"/>
</dbReference>
<feature type="binding site" evidence="7">
    <location>
        <begin position="41"/>
        <end position="42"/>
    </location>
    <ligand>
        <name>substrate</name>
    </ligand>
</feature>
<dbReference type="GO" id="GO:0008881">
    <property type="term" value="F:glutamate racemase activity"/>
    <property type="evidence" value="ECO:0007669"/>
    <property type="project" value="UniProtKB-UniRule"/>
</dbReference>
<protein>
    <recommendedName>
        <fullName evidence="2 7">Glutamate racemase</fullName>
        <ecNumber evidence="2 7">5.1.1.3</ecNumber>
    </recommendedName>
</protein>
<dbReference type="RefSeq" id="WP_114068454.1">
    <property type="nucleotide sequence ID" value="NZ_CP030850.1"/>
</dbReference>
<dbReference type="InterPro" id="IPR033134">
    <property type="entry name" value="Asp/Glu_racemase_AS_2"/>
</dbReference>
<accession>A0A344TM15</accession>
<keyword evidence="3 7" id="KW-0133">Cell shape</keyword>
<dbReference type="InterPro" id="IPR015942">
    <property type="entry name" value="Asp/Glu/hydantoin_racemase"/>
</dbReference>
<comment type="similarity">
    <text evidence="7">Belongs to the aspartate/glutamate racemases family.</text>
</comment>
<dbReference type="PROSITE" id="PS00924">
    <property type="entry name" value="ASP_GLU_RACEMASE_2"/>
    <property type="match status" value="1"/>
</dbReference>
<keyword evidence="4 7" id="KW-0573">Peptidoglycan synthesis</keyword>
<dbReference type="EMBL" id="CP030850">
    <property type="protein sequence ID" value="AXE19686.1"/>
    <property type="molecule type" value="Genomic_DNA"/>
</dbReference>
<dbReference type="PANTHER" id="PTHR21198">
    <property type="entry name" value="GLUTAMATE RACEMASE"/>
    <property type="match status" value="1"/>
</dbReference>
<dbReference type="PANTHER" id="PTHR21198:SF2">
    <property type="entry name" value="GLUTAMATE RACEMASE"/>
    <property type="match status" value="1"/>
</dbReference>
<dbReference type="Pfam" id="PF01177">
    <property type="entry name" value="Asp_Glu_race"/>
    <property type="match status" value="1"/>
</dbReference>
<feature type="binding site" evidence="7">
    <location>
        <begin position="73"/>
        <end position="74"/>
    </location>
    <ligand>
        <name>substrate</name>
    </ligand>
</feature>
<dbReference type="GO" id="GO:0071555">
    <property type="term" value="P:cell wall organization"/>
    <property type="evidence" value="ECO:0007669"/>
    <property type="project" value="UniProtKB-KW"/>
</dbReference>
<comment type="catalytic activity">
    <reaction evidence="1 7">
        <text>L-glutamate = D-glutamate</text>
        <dbReference type="Rhea" id="RHEA:12813"/>
        <dbReference type="ChEBI" id="CHEBI:29985"/>
        <dbReference type="ChEBI" id="CHEBI:29986"/>
        <dbReference type="EC" id="5.1.1.3"/>
    </reaction>
</comment>
<dbReference type="EC" id="5.1.1.3" evidence="2 7"/>
<dbReference type="KEGG" id="run:DR864_19060"/>
<dbReference type="GO" id="GO:0009252">
    <property type="term" value="P:peptidoglycan biosynthetic process"/>
    <property type="evidence" value="ECO:0007669"/>
    <property type="project" value="UniProtKB-UniRule"/>
</dbReference>
<dbReference type="InterPro" id="IPR018187">
    <property type="entry name" value="Asp/Glu_racemase_AS_1"/>
</dbReference>
<dbReference type="InterPro" id="IPR001920">
    <property type="entry name" value="Asp/Glu_race"/>
</dbReference>
<keyword evidence="6 7" id="KW-0961">Cell wall biogenesis/degradation</keyword>
<evidence type="ECO:0000313" key="8">
    <source>
        <dbReference type="EMBL" id="AXE19686.1"/>
    </source>
</evidence>
<feature type="binding site" evidence="7">
    <location>
        <begin position="9"/>
        <end position="10"/>
    </location>
    <ligand>
        <name>substrate</name>
    </ligand>
</feature>
<dbReference type="SUPFAM" id="SSF53681">
    <property type="entry name" value="Aspartate/glutamate racemase"/>
    <property type="match status" value="2"/>
</dbReference>
<evidence type="ECO:0000256" key="7">
    <source>
        <dbReference type="HAMAP-Rule" id="MF_00258"/>
    </source>
</evidence>
<dbReference type="OrthoDB" id="9801055at2"/>
<evidence type="ECO:0000256" key="6">
    <source>
        <dbReference type="ARBA" id="ARBA00023316"/>
    </source>
</evidence>
<organism evidence="8 9">
    <name type="scientific">Runella rosea</name>
    <dbReference type="NCBI Taxonomy" id="2259595"/>
    <lineage>
        <taxon>Bacteria</taxon>
        <taxon>Pseudomonadati</taxon>
        <taxon>Bacteroidota</taxon>
        <taxon>Cytophagia</taxon>
        <taxon>Cytophagales</taxon>
        <taxon>Spirosomataceae</taxon>
        <taxon>Runella</taxon>
    </lineage>
</organism>
<evidence type="ECO:0000256" key="1">
    <source>
        <dbReference type="ARBA" id="ARBA00001602"/>
    </source>
</evidence>
<feature type="active site" description="Proton donor/acceptor" evidence="7">
    <location>
        <position position="191"/>
    </location>
</feature>
<proteinExistence type="inferred from homology"/>
<keyword evidence="9" id="KW-1185">Reference proteome</keyword>
<dbReference type="PROSITE" id="PS00923">
    <property type="entry name" value="ASP_GLU_RACEMASE_1"/>
    <property type="match status" value="1"/>
</dbReference>
<dbReference type="HAMAP" id="MF_00258">
    <property type="entry name" value="Glu_racemase"/>
    <property type="match status" value="1"/>
</dbReference>
<dbReference type="Gene3D" id="3.40.50.1860">
    <property type="match status" value="2"/>
</dbReference>
<evidence type="ECO:0000256" key="3">
    <source>
        <dbReference type="ARBA" id="ARBA00022960"/>
    </source>
</evidence>
<dbReference type="UniPathway" id="UPA00219"/>
<reference evidence="8 9" key="1">
    <citation type="submission" date="2018-07" db="EMBL/GenBank/DDBJ databases">
        <title>Genome sequencing of Runella.</title>
        <authorList>
            <person name="Baek M.-G."/>
            <person name="Yi H."/>
        </authorList>
    </citation>
    <scope>NUCLEOTIDE SEQUENCE [LARGE SCALE GENOMIC DNA]</scope>
    <source>
        <strain evidence="8 9">HYN0085</strain>
    </source>
</reference>
<evidence type="ECO:0000256" key="5">
    <source>
        <dbReference type="ARBA" id="ARBA00023235"/>
    </source>
</evidence>
<feature type="active site" description="Proton donor/acceptor" evidence="7">
    <location>
        <position position="72"/>
    </location>
</feature>
<keyword evidence="5 7" id="KW-0413">Isomerase</keyword>
<evidence type="ECO:0000313" key="9">
    <source>
        <dbReference type="Proteomes" id="UP000251993"/>
    </source>
</evidence>
<gene>
    <name evidence="7 8" type="primary">murI</name>
    <name evidence="8" type="ORF">DR864_19060</name>
</gene>
<dbReference type="NCBIfam" id="TIGR00067">
    <property type="entry name" value="glut_race"/>
    <property type="match status" value="1"/>
</dbReference>
<dbReference type="FunFam" id="3.40.50.1860:FF:000001">
    <property type="entry name" value="Glutamate racemase"/>
    <property type="match status" value="1"/>
</dbReference>
<dbReference type="AlphaFoldDB" id="A0A344TM15"/>
<comment type="pathway">
    <text evidence="7">Cell wall biogenesis; peptidoglycan biosynthesis.</text>
</comment>
<comment type="function">
    <text evidence="7">Provides the (R)-glutamate required for cell wall biosynthesis.</text>
</comment>
<evidence type="ECO:0000256" key="4">
    <source>
        <dbReference type="ARBA" id="ARBA00022984"/>
    </source>
</evidence>
<feature type="binding site" evidence="7">
    <location>
        <begin position="192"/>
        <end position="193"/>
    </location>
    <ligand>
        <name>substrate</name>
    </ligand>
</feature>
<dbReference type="GO" id="GO:0008360">
    <property type="term" value="P:regulation of cell shape"/>
    <property type="evidence" value="ECO:0007669"/>
    <property type="project" value="UniProtKB-KW"/>
</dbReference>
<name>A0A344TM15_9BACT</name>
<evidence type="ECO:0000256" key="2">
    <source>
        <dbReference type="ARBA" id="ARBA00013090"/>
    </source>
</evidence>
<sequence>MQGPIGVFDSGYGGLTILRELVKQLPQYDYLYLGDNARAPYGTRSFDTVYHYTLECVKHLFSKGCHLVILACNTASAKALRNIQQLDLPHIAPDRRVLGVIRPTTEVIGTFTDTQHIGIFATAGTVLSESYLVEIKKFFPDIHVVQEACPMWVPLIENGEFDSDGADYFVKKHVEHLLAQSPDIDAILLGCTHYPLLIKKIRQFLPASIRIINQAEIVAHSLTDYLQRHPELEAKCSKNGERTFYTTDSTEAFDRQSAVFFGQEVKSLHQDLGSPIK</sequence>